<dbReference type="InterPro" id="IPR001296">
    <property type="entry name" value="Glyco_trans_1"/>
</dbReference>
<gene>
    <name evidence="2" type="ORF">MM171A00331_0046</name>
    <name evidence="3" type="ORF">MM171B00210_0064</name>
</gene>
<evidence type="ECO:0000313" key="3">
    <source>
        <dbReference type="EMBL" id="QJB04753.1"/>
    </source>
</evidence>
<dbReference type="AlphaFoldDB" id="A0A6M3M708"/>
<dbReference type="EMBL" id="MT143889">
    <property type="protein sequence ID" value="QJB04753.1"/>
    <property type="molecule type" value="Genomic_DNA"/>
</dbReference>
<dbReference type="EMBL" id="MT143697">
    <property type="protein sequence ID" value="QJB00629.1"/>
    <property type="molecule type" value="Genomic_DNA"/>
</dbReference>
<feature type="domain" description="Glycosyl transferase family 1" evidence="1">
    <location>
        <begin position="152"/>
        <end position="283"/>
    </location>
</feature>
<sequence>MKIAYFSTNLTFSQPVLDELSRSHTVKVWINNPSAQIKWSNAMKLLDWCDAAYLEWTQTPNVEISQIQGNTKPLIAFCHGYDVMYHTFVDWRNIAGLIIQDAHYPRLLRLRAEWAKSNPGLPPLTKLPKKILVKSLGVDLQTFTPLEAPVPEYHIIIHASWIQPVKRIYAAIQQFYDLLRLDGDKPWRMTIVGRWDGAYKQEERWEYLTACSELIEQLDFPKNRLAIKPGNFPPDVWPQFAQTGDIYWCTSSRESFGASMAEAGASGVYPLINKYLGADKVYPAKYLCKTPYEMIQKTIEWGNLSQEAKISERHAIRKHIEQFDVKEAVREIRLFIEGIAEK</sequence>
<accession>A0A6M3M708</accession>
<dbReference type="Pfam" id="PF00534">
    <property type="entry name" value="Glycos_transf_1"/>
    <property type="match status" value="1"/>
</dbReference>
<dbReference type="GO" id="GO:0016757">
    <property type="term" value="F:glycosyltransferase activity"/>
    <property type="evidence" value="ECO:0007669"/>
    <property type="project" value="InterPro"/>
</dbReference>
<reference evidence="2" key="1">
    <citation type="submission" date="2020-03" db="EMBL/GenBank/DDBJ databases">
        <title>The deep terrestrial virosphere.</title>
        <authorList>
            <person name="Holmfeldt K."/>
            <person name="Nilsson E."/>
            <person name="Simone D."/>
            <person name="Lopez-Fernandez M."/>
            <person name="Wu X."/>
            <person name="de Brujin I."/>
            <person name="Lundin D."/>
            <person name="Andersson A."/>
            <person name="Bertilsson S."/>
            <person name="Dopson M."/>
        </authorList>
    </citation>
    <scope>NUCLEOTIDE SEQUENCE</scope>
    <source>
        <strain evidence="2">MM171A00331</strain>
        <strain evidence="3">MM171B00210</strain>
    </source>
</reference>
<proteinExistence type="predicted"/>
<evidence type="ECO:0000313" key="2">
    <source>
        <dbReference type="EMBL" id="QJB00629.1"/>
    </source>
</evidence>
<protein>
    <submittedName>
        <fullName evidence="2">Putative glycosyltransferase</fullName>
    </submittedName>
</protein>
<dbReference type="Gene3D" id="3.40.50.2000">
    <property type="entry name" value="Glycogen Phosphorylase B"/>
    <property type="match status" value="1"/>
</dbReference>
<dbReference type="SUPFAM" id="SSF53756">
    <property type="entry name" value="UDP-Glycosyltransferase/glycogen phosphorylase"/>
    <property type="match status" value="1"/>
</dbReference>
<organism evidence="2">
    <name type="scientific">viral metagenome</name>
    <dbReference type="NCBI Taxonomy" id="1070528"/>
    <lineage>
        <taxon>unclassified sequences</taxon>
        <taxon>metagenomes</taxon>
        <taxon>organismal metagenomes</taxon>
    </lineage>
</organism>
<name>A0A6M3M708_9ZZZZ</name>
<keyword evidence="2" id="KW-0808">Transferase</keyword>
<evidence type="ECO:0000259" key="1">
    <source>
        <dbReference type="Pfam" id="PF00534"/>
    </source>
</evidence>